<comment type="caution">
    <text evidence="3">The sequence shown here is derived from an EMBL/GenBank/DDBJ whole genome shotgun (WGS) entry which is preliminary data.</text>
</comment>
<gene>
    <name evidence="3" type="ORF">GCM10009821_28030</name>
</gene>
<organism evidence="3 4">
    <name type="scientific">Aeromicrobium halocynthiae</name>
    <dbReference type="NCBI Taxonomy" id="560557"/>
    <lineage>
        <taxon>Bacteria</taxon>
        <taxon>Bacillati</taxon>
        <taxon>Actinomycetota</taxon>
        <taxon>Actinomycetes</taxon>
        <taxon>Propionibacteriales</taxon>
        <taxon>Nocardioidaceae</taxon>
        <taxon>Aeromicrobium</taxon>
    </lineage>
</organism>
<sequence>MRSRSTARRQRGTASLELVIIAPFLLALMMLTIAFGRYAQTENLVDQAARDATRAATAQNSRAAVPDVTNRVATQVMREAPSSCRGSASVDPVRMTNGAFSLPDPNNPLAIDSVSVTVRCTLDLSDLAALPLRSVEIERTFTSPLDRYRGYR</sequence>
<dbReference type="Proteomes" id="UP001501480">
    <property type="component" value="Unassembled WGS sequence"/>
</dbReference>
<evidence type="ECO:0000313" key="4">
    <source>
        <dbReference type="Proteomes" id="UP001501480"/>
    </source>
</evidence>
<accession>A0ABP5HRC5</accession>
<evidence type="ECO:0000259" key="2">
    <source>
        <dbReference type="Pfam" id="PF07811"/>
    </source>
</evidence>
<keyword evidence="1" id="KW-0812">Transmembrane</keyword>
<keyword evidence="4" id="KW-1185">Reference proteome</keyword>
<reference evidence="4" key="1">
    <citation type="journal article" date="2019" name="Int. J. Syst. Evol. Microbiol.">
        <title>The Global Catalogue of Microorganisms (GCM) 10K type strain sequencing project: providing services to taxonomists for standard genome sequencing and annotation.</title>
        <authorList>
            <consortium name="The Broad Institute Genomics Platform"/>
            <consortium name="The Broad Institute Genome Sequencing Center for Infectious Disease"/>
            <person name="Wu L."/>
            <person name="Ma J."/>
        </authorList>
    </citation>
    <scope>NUCLEOTIDE SEQUENCE [LARGE SCALE GENOMIC DNA]</scope>
    <source>
        <strain evidence="4">JCM 15749</strain>
    </source>
</reference>
<dbReference type="RefSeq" id="WP_344329980.1">
    <property type="nucleotide sequence ID" value="NZ_BAAAPY010000014.1"/>
</dbReference>
<keyword evidence="1" id="KW-0472">Membrane</keyword>
<feature type="transmembrane region" description="Helical" evidence="1">
    <location>
        <begin position="12"/>
        <end position="35"/>
    </location>
</feature>
<dbReference type="InterPro" id="IPR012495">
    <property type="entry name" value="TadE-like_dom"/>
</dbReference>
<keyword evidence="1" id="KW-1133">Transmembrane helix</keyword>
<feature type="domain" description="TadE-like" evidence="2">
    <location>
        <begin position="12"/>
        <end position="54"/>
    </location>
</feature>
<dbReference type="EMBL" id="BAAAPY010000014">
    <property type="protein sequence ID" value="GAA2084964.1"/>
    <property type="molecule type" value="Genomic_DNA"/>
</dbReference>
<evidence type="ECO:0000313" key="3">
    <source>
        <dbReference type="EMBL" id="GAA2084964.1"/>
    </source>
</evidence>
<proteinExistence type="predicted"/>
<protein>
    <submittedName>
        <fullName evidence="3">Pilus assembly protein</fullName>
    </submittedName>
</protein>
<dbReference type="Pfam" id="PF07811">
    <property type="entry name" value="TadE"/>
    <property type="match status" value="1"/>
</dbReference>
<evidence type="ECO:0000256" key="1">
    <source>
        <dbReference type="SAM" id="Phobius"/>
    </source>
</evidence>
<name>A0ABP5HRC5_9ACTN</name>